<gene>
    <name evidence="11" type="primary">cls_2</name>
    <name evidence="11" type="ORF">Lac1_13790</name>
</gene>
<accession>A0ABN6YVF0</accession>
<feature type="transmembrane region" description="Helical" evidence="9">
    <location>
        <begin position="45"/>
        <end position="65"/>
    </location>
</feature>
<evidence type="ECO:0000313" key="12">
    <source>
        <dbReference type="Proteomes" id="UP001305815"/>
    </source>
</evidence>
<dbReference type="PROSITE" id="PS50035">
    <property type="entry name" value="PLD"/>
    <property type="match status" value="2"/>
</dbReference>
<reference evidence="12" key="1">
    <citation type="journal article" date="2023" name="Int. J. Syst. Evol. Microbiol.">
        <title>Claveliimonas bilis gen. nov., sp. nov., deoxycholic acid-producing bacteria isolated from human faeces, and reclassification of Sellimonas monacensis Zenner et al. 2021 as Claveliimonas monacensis comb. nov.</title>
        <authorList>
            <person name="Hisatomi A."/>
            <person name="Kastawa N.W.E.P.G."/>
            <person name="Song I."/>
            <person name="Ohkuma M."/>
            <person name="Fukiya S."/>
            <person name="Sakamoto M."/>
        </authorList>
    </citation>
    <scope>NUCLEOTIDE SEQUENCE [LARGE SCALE GENOMIC DNA]</scope>
    <source>
        <strain evidence="12">12BBH14</strain>
    </source>
</reference>
<evidence type="ECO:0000313" key="11">
    <source>
        <dbReference type="EMBL" id="BDZ77196.1"/>
    </source>
</evidence>
<evidence type="ECO:0000256" key="5">
    <source>
        <dbReference type="ARBA" id="ARBA00022737"/>
    </source>
</evidence>
<dbReference type="EC" id="2.7.8.-" evidence="8"/>
<keyword evidence="12" id="KW-1185">Reference proteome</keyword>
<evidence type="ECO:0000256" key="2">
    <source>
        <dbReference type="ARBA" id="ARBA00022475"/>
    </source>
</evidence>
<name>A0ABN6YVF0_9FIRM</name>
<feature type="domain" description="PLD phosphodiesterase" evidence="10">
    <location>
        <begin position="253"/>
        <end position="280"/>
    </location>
</feature>
<keyword evidence="7 9" id="KW-0472">Membrane</keyword>
<comment type="subcellular location">
    <subcellularLocation>
        <location evidence="1">Cell membrane</location>
    </subcellularLocation>
</comment>
<dbReference type="RefSeq" id="WP_316266843.1">
    <property type="nucleotide sequence ID" value="NZ_AP027742.1"/>
</dbReference>
<dbReference type="Proteomes" id="UP001305815">
    <property type="component" value="Chromosome"/>
</dbReference>
<dbReference type="InterPro" id="IPR025202">
    <property type="entry name" value="PLD-like_dom"/>
</dbReference>
<dbReference type="InterPro" id="IPR001736">
    <property type="entry name" value="PLipase_D/transphosphatidylase"/>
</dbReference>
<organism evidence="11 12">
    <name type="scientific">Claveliimonas bilis</name>
    <dbReference type="NCBI Taxonomy" id="3028070"/>
    <lineage>
        <taxon>Bacteria</taxon>
        <taxon>Bacillati</taxon>
        <taxon>Bacillota</taxon>
        <taxon>Clostridia</taxon>
        <taxon>Lachnospirales</taxon>
        <taxon>Lachnospiraceae</taxon>
        <taxon>Claveliimonas</taxon>
    </lineage>
</organism>
<dbReference type="InterPro" id="IPR022924">
    <property type="entry name" value="Cardiolipin_synthase"/>
</dbReference>
<dbReference type="PANTHER" id="PTHR21248">
    <property type="entry name" value="CARDIOLIPIN SYNTHASE"/>
    <property type="match status" value="1"/>
</dbReference>
<feature type="transmembrane region" description="Helical" evidence="9">
    <location>
        <begin position="21"/>
        <end position="39"/>
    </location>
</feature>
<sequence>MDHKEPGKAKKGLSRIIFSRTGFILLLILIQLGIFVITTNLLQNYAMFIHGTMTVLSVIVVIYIINSEDNPAFKMTWMLCIVGLPAVGTLFYIYVKTQGGVRWMGKRLATLRIETDSYMLQDMDVVDALRASKPANANLAYYLSHHLGFPVYRNTEITYFPLGEDKFRAMIPELEKARKYIFMEYFIVEKGYMWDSILKVLTRKAREGVEVRFMYDGTCAISMLPYDYPSELESRGIRCKMMNPIKPFLSTVQNNRDHRKICVIDGKVGFTGGINLGDEYINRKERFGHWKDTAVMLKGDAVQSLTMMFLQLWNIDEKRPERYQRYLTPRKDGLRRELGYVLPYGDSPFDNENVGEEVYFHILNHAKKYVHIMTPYLILDSEMISALTRTAKSGIEVIIIMPHIPDKWYAFALAKTYYRELIRAGVQIYEYTPGFVHAKVFVSDDDTATVGTINLDYRSLYLHFECGVFIYNNSVIDKIERDFQQTLAKCHKISLLDVRKRTMLTKLAGQVLRLFAPLM</sequence>
<evidence type="ECO:0000256" key="8">
    <source>
        <dbReference type="NCBIfam" id="TIGR04265"/>
    </source>
</evidence>
<keyword evidence="6 9" id="KW-1133">Transmembrane helix</keyword>
<dbReference type="Pfam" id="PF13091">
    <property type="entry name" value="PLDc_2"/>
    <property type="match status" value="2"/>
</dbReference>
<keyword evidence="4 9" id="KW-0812">Transmembrane</keyword>
<keyword evidence="3" id="KW-0808">Transferase</keyword>
<dbReference type="NCBIfam" id="TIGR04265">
    <property type="entry name" value="bac_cardiolipin"/>
    <property type="match status" value="1"/>
</dbReference>
<dbReference type="SUPFAM" id="SSF56024">
    <property type="entry name" value="Phospholipase D/nuclease"/>
    <property type="match status" value="2"/>
</dbReference>
<feature type="domain" description="PLD phosphodiesterase" evidence="10">
    <location>
        <begin position="432"/>
        <end position="459"/>
    </location>
</feature>
<evidence type="ECO:0000256" key="1">
    <source>
        <dbReference type="ARBA" id="ARBA00004236"/>
    </source>
</evidence>
<evidence type="ECO:0000256" key="3">
    <source>
        <dbReference type="ARBA" id="ARBA00022679"/>
    </source>
</evidence>
<keyword evidence="2" id="KW-1003">Cell membrane</keyword>
<keyword evidence="5" id="KW-0677">Repeat</keyword>
<feature type="transmembrane region" description="Helical" evidence="9">
    <location>
        <begin position="77"/>
        <end position="95"/>
    </location>
</feature>
<dbReference type="CDD" id="cd09154">
    <property type="entry name" value="PLDc_SMU_988_like_1"/>
    <property type="match status" value="1"/>
</dbReference>
<dbReference type="Gene3D" id="3.30.870.10">
    <property type="entry name" value="Endonuclease Chain A"/>
    <property type="match status" value="2"/>
</dbReference>
<evidence type="ECO:0000259" key="10">
    <source>
        <dbReference type="PROSITE" id="PS50035"/>
    </source>
</evidence>
<evidence type="ECO:0000256" key="9">
    <source>
        <dbReference type="SAM" id="Phobius"/>
    </source>
</evidence>
<proteinExistence type="predicted"/>
<dbReference type="EMBL" id="AP027742">
    <property type="protein sequence ID" value="BDZ77196.1"/>
    <property type="molecule type" value="Genomic_DNA"/>
</dbReference>
<dbReference type="SMART" id="SM00155">
    <property type="entry name" value="PLDc"/>
    <property type="match status" value="2"/>
</dbReference>
<evidence type="ECO:0000256" key="6">
    <source>
        <dbReference type="ARBA" id="ARBA00022989"/>
    </source>
</evidence>
<dbReference type="PANTHER" id="PTHR21248:SF22">
    <property type="entry name" value="PHOSPHOLIPASE D"/>
    <property type="match status" value="1"/>
</dbReference>
<dbReference type="CDD" id="cd09160">
    <property type="entry name" value="PLDc_SMU_988_like_2"/>
    <property type="match status" value="1"/>
</dbReference>
<evidence type="ECO:0000256" key="4">
    <source>
        <dbReference type="ARBA" id="ARBA00022692"/>
    </source>
</evidence>
<evidence type="ECO:0000256" key="7">
    <source>
        <dbReference type="ARBA" id="ARBA00023136"/>
    </source>
</evidence>
<protein>
    <recommendedName>
        <fullName evidence="8">Cardiolipin synthase</fullName>
        <ecNumber evidence="8">2.7.8.-</ecNumber>
    </recommendedName>
</protein>